<evidence type="ECO:0000259" key="6">
    <source>
        <dbReference type="Pfam" id="PF01490"/>
    </source>
</evidence>
<feature type="transmembrane region" description="Helical" evidence="5">
    <location>
        <begin position="108"/>
        <end position="131"/>
    </location>
</feature>
<organism evidence="7 8">
    <name type="scientific">Planoprotostelium fungivorum</name>
    <dbReference type="NCBI Taxonomy" id="1890364"/>
    <lineage>
        <taxon>Eukaryota</taxon>
        <taxon>Amoebozoa</taxon>
        <taxon>Evosea</taxon>
        <taxon>Variosea</taxon>
        <taxon>Cavosteliida</taxon>
        <taxon>Cavosteliaceae</taxon>
        <taxon>Planoprotostelium</taxon>
    </lineage>
</organism>
<evidence type="ECO:0000256" key="3">
    <source>
        <dbReference type="ARBA" id="ARBA00022989"/>
    </source>
</evidence>
<feature type="transmembrane region" description="Helical" evidence="5">
    <location>
        <begin position="211"/>
        <end position="231"/>
    </location>
</feature>
<evidence type="ECO:0000256" key="5">
    <source>
        <dbReference type="SAM" id="Phobius"/>
    </source>
</evidence>
<comment type="caution">
    <text evidence="7">The sequence shown here is derived from an EMBL/GenBank/DDBJ whole genome shotgun (WGS) entry which is preliminary data.</text>
</comment>
<evidence type="ECO:0000256" key="2">
    <source>
        <dbReference type="ARBA" id="ARBA00022692"/>
    </source>
</evidence>
<keyword evidence="2 5" id="KW-0812">Transmembrane</keyword>
<dbReference type="Pfam" id="PF01490">
    <property type="entry name" value="Aa_trans"/>
    <property type="match status" value="1"/>
</dbReference>
<feature type="transmembrane region" description="Helical" evidence="5">
    <location>
        <begin position="386"/>
        <end position="409"/>
    </location>
</feature>
<feature type="transmembrane region" description="Helical" evidence="5">
    <location>
        <begin position="32"/>
        <end position="56"/>
    </location>
</feature>
<keyword evidence="3 5" id="KW-1133">Transmembrane helix</keyword>
<sequence>MSEFEYTRLEEDDVLDTPTAGHSASVGGPKTITFAGGIMLLINSITGPGILTIPLLFQEAGWLTPVICIVAVAIISYLSSVMLCSAMEKVPGNGRFKGRIEFAGVAKVFFWNWAYILTVLLLIGSMIAAFIPAVVISAQTVDGAFIAVFGQSHALRFWPLGFITAHKLPDVGSSPFGDDYVLTLGYIIVVAVTIPMGFFNLDDNIIVQKGAFVLTLAIFVQWVVTCCILGFHESVPVITSNQAPVLGSIIFNFAYVTTIPSWCNEKSPEVGVKRSIYTSVIVSSLFYIIIGMLGGYALRFGDGQDLLLALQTSTRHSKALHTISSICVYLFPIVALLSGLPVFSIIMKYNLVENNICRKSVGTFWAVIFPWVISVLLYPGQGALDVINWTSLCVNGITNFVIPMLLYIVSRHRGFTRITVNFDEDLVSEEEYRRSVERDTMNLITDDYATDARDYHFRVLPRSKLVRPTCIAISAIVVVSLMSAAVIALNIYTKVTTTT</sequence>
<dbReference type="Proteomes" id="UP000241769">
    <property type="component" value="Unassembled WGS sequence"/>
</dbReference>
<dbReference type="PANTHER" id="PTHR16189:SF3">
    <property type="entry name" value="AMINO ACID TRANSPORTER TRANSMEMBRANE DOMAIN-CONTAINING PROTEIN"/>
    <property type="match status" value="1"/>
</dbReference>
<feature type="transmembrane region" description="Helical" evidence="5">
    <location>
        <begin position="62"/>
        <end position="87"/>
    </location>
</feature>
<evidence type="ECO:0000313" key="7">
    <source>
        <dbReference type="EMBL" id="PRP85167.1"/>
    </source>
</evidence>
<keyword evidence="4 5" id="KW-0472">Membrane</keyword>
<evidence type="ECO:0000256" key="1">
    <source>
        <dbReference type="ARBA" id="ARBA00004370"/>
    </source>
</evidence>
<feature type="transmembrane region" description="Helical" evidence="5">
    <location>
        <begin position="275"/>
        <end position="299"/>
    </location>
</feature>
<feature type="transmembrane region" description="Helical" evidence="5">
    <location>
        <begin position="243"/>
        <end position="263"/>
    </location>
</feature>
<dbReference type="OrthoDB" id="15894at2759"/>
<dbReference type="AlphaFoldDB" id="A0A2P6NMI8"/>
<feature type="domain" description="Amino acid transporter transmembrane" evidence="6">
    <location>
        <begin position="31"/>
        <end position="374"/>
    </location>
</feature>
<feature type="transmembrane region" description="Helical" evidence="5">
    <location>
        <begin position="180"/>
        <end position="199"/>
    </location>
</feature>
<dbReference type="InterPro" id="IPR013057">
    <property type="entry name" value="AA_transpt_TM"/>
</dbReference>
<dbReference type="STRING" id="1890364.A0A2P6NMI8"/>
<dbReference type="InParanoid" id="A0A2P6NMI8"/>
<accession>A0A2P6NMI8</accession>
<evidence type="ECO:0000256" key="4">
    <source>
        <dbReference type="ARBA" id="ARBA00023136"/>
    </source>
</evidence>
<protein>
    <recommendedName>
        <fullName evidence="6">Amino acid transporter transmembrane domain-containing protein</fullName>
    </recommendedName>
</protein>
<proteinExistence type="predicted"/>
<feature type="transmembrane region" description="Helical" evidence="5">
    <location>
        <begin position="361"/>
        <end position="380"/>
    </location>
</feature>
<dbReference type="GO" id="GO:0016020">
    <property type="term" value="C:membrane"/>
    <property type="evidence" value="ECO:0007669"/>
    <property type="project" value="UniProtKB-SubCell"/>
</dbReference>
<feature type="transmembrane region" description="Helical" evidence="5">
    <location>
        <begin position="319"/>
        <end position="340"/>
    </location>
</feature>
<feature type="transmembrane region" description="Helical" evidence="5">
    <location>
        <begin position="470"/>
        <end position="492"/>
    </location>
</feature>
<keyword evidence="8" id="KW-1185">Reference proteome</keyword>
<name>A0A2P6NMI8_9EUKA</name>
<dbReference type="EMBL" id="MDYQ01000049">
    <property type="protein sequence ID" value="PRP85167.1"/>
    <property type="molecule type" value="Genomic_DNA"/>
</dbReference>
<dbReference type="PANTHER" id="PTHR16189">
    <property type="entry name" value="TRANSMEMBRANE PROTEIN 104-RELATED"/>
    <property type="match status" value="1"/>
</dbReference>
<gene>
    <name evidence="7" type="ORF">PROFUN_07114</name>
</gene>
<dbReference type="FunCoup" id="A0A2P6NMI8">
    <property type="interactions" value="2"/>
</dbReference>
<reference evidence="7 8" key="1">
    <citation type="journal article" date="2018" name="Genome Biol. Evol.">
        <title>Multiple Roots of Fruiting Body Formation in Amoebozoa.</title>
        <authorList>
            <person name="Hillmann F."/>
            <person name="Forbes G."/>
            <person name="Novohradska S."/>
            <person name="Ferling I."/>
            <person name="Riege K."/>
            <person name="Groth M."/>
            <person name="Westermann M."/>
            <person name="Marz M."/>
            <person name="Spaller T."/>
            <person name="Winckler T."/>
            <person name="Schaap P."/>
            <person name="Glockner G."/>
        </authorList>
    </citation>
    <scope>NUCLEOTIDE SEQUENCE [LARGE SCALE GENOMIC DNA]</scope>
    <source>
        <strain evidence="7 8">Jena</strain>
    </source>
</reference>
<comment type="subcellular location">
    <subcellularLocation>
        <location evidence="1">Membrane</location>
    </subcellularLocation>
</comment>
<evidence type="ECO:0000313" key="8">
    <source>
        <dbReference type="Proteomes" id="UP000241769"/>
    </source>
</evidence>